<keyword evidence="8" id="KW-0472">Membrane</keyword>
<feature type="transmembrane region" description="Helical" evidence="8">
    <location>
        <begin position="448"/>
        <end position="469"/>
    </location>
</feature>
<feature type="disulfide bond" evidence="6">
    <location>
        <begin position="236"/>
        <end position="263"/>
    </location>
</feature>
<dbReference type="PROSITE" id="PS50923">
    <property type="entry name" value="SUSHI"/>
    <property type="match status" value="6"/>
</dbReference>
<gene>
    <name evidence="10" type="primary">Csmd1</name>
    <name evidence="10" type="ORF">Anas_02655</name>
</gene>
<evidence type="ECO:0000256" key="3">
    <source>
        <dbReference type="ARBA" id="ARBA00022737"/>
    </source>
</evidence>
<feature type="disulfide bond" evidence="6">
    <location>
        <begin position="383"/>
        <end position="410"/>
    </location>
</feature>
<evidence type="ECO:0000256" key="2">
    <source>
        <dbReference type="ARBA" id="ARBA00022729"/>
    </source>
</evidence>
<dbReference type="AlphaFoldDB" id="A0A5N5SXI3"/>
<dbReference type="PANTHER" id="PTHR46393">
    <property type="entry name" value="SUSHI DOMAIN-CONTAINING PROTEIN"/>
    <property type="match status" value="1"/>
</dbReference>
<dbReference type="InterPro" id="IPR035976">
    <property type="entry name" value="Sushi/SCR/CCP_sf"/>
</dbReference>
<organism evidence="10 11">
    <name type="scientific">Armadillidium nasatum</name>
    <dbReference type="NCBI Taxonomy" id="96803"/>
    <lineage>
        <taxon>Eukaryota</taxon>
        <taxon>Metazoa</taxon>
        <taxon>Ecdysozoa</taxon>
        <taxon>Arthropoda</taxon>
        <taxon>Crustacea</taxon>
        <taxon>Multicrustacea</taxon>
        <taxon>Malacostraca</taxon>
        <taxon>Eumalacostraca</taxon>
        <taxon>Peracarida</taxon>
        <taxon>Isopoda</taxon>
        <taxon>Oniscidea</taxon>
        <taxon>Crinocheta</taxon>
        <taxon>Armadillidiidae</taxon>
        <taxon>Armadillidium</taxon>
    </lineage>
</organism>
<feature type="compositionally biased region" description="Polar residues" evidence="7">
    <location>
        <begin position="562"/>
        <end position="571"/>
    </location>
</feature>
<keyword evidence="2" id="KW-0732">Signal</keyword>
<feature type="domain" description="Sushi" evidence="9">
    <location>
        <begin position="353"/>
        <end position="412"/>
    </location>
</feature>
<feature type="region of interest" description="Disordered" evidence="7">
    <location>
        <begin position="526"/>
        <end position="609"/>
    </location>
</feature>
<feature type="non-terminal residue" evidence="10">
    <location>
        <position position="609"/>
    </location>
</feature>
<dbReference type="OrthoDB" id="6352088at2759"/>
<dbReference type="Proteomes" id="UP000326759">
    <property type="component" value="Unassembled WGS sequence"/>
</dbReference>
<dbReference type="EMBL" id="SEYY01018837">
    <property type="protein sequence ID" value="KAB7498924.1"/>
    <property type="molecule type" value="Genomic_DNA"/>
</dbReference>
<comment type="caution">
    <text evidence="6">Lacks conserved residue(s) required for the propagation of feature annotation.</text>
</comment>
<feature type="disulfide bond" evidence="6">
    <location>
        <begin position="323"/>
        <end position="350"/>
    </location>
</feature>
<evidence type="ECO:0000256" key="1">
    <source>
        <dbReference type="ARBA" id="ARBA00022659"/>
    </source>
</evidence>
<dbReference type="Gene3D" id="2.10.70.10">
    <property type="entry name" value="Complement Module, domain 1"/>
    <property type="match status" value="6"/>
</dbReference>
<evidence type="ECO:0000256" key="4">
    <source>
        <dbReference type="ARBA" id="ARBA00023157"/>
    </source>
</evidence>
<evidence type="ECO:0000313" key="10">
    <source>
        <dbReference type="EMBL" id="KAB7498924.1"/>
    </source>
</evidence>
<keyword evidence="11" id="KW-1185">Reference proteome</keyword>
<feature type="disulfide bond" evidence="6">
    <location>
        <begin position="76"/>
        <end position="103"/>
    </location>
</feature>
<evidence type="ECO:0000256" key="5">
    <source>
        <dbReference type="ARBA" id="ARBA00023180"/>
    </source>
</evidence>
<keyword evidence="4 6" id="KW-1015">Disulfide bond</keyword>
<evidence type="ECO:0000256" key="7">
    <source>
        <dbReference type="SAM" id="MobiDB-lite"/>
    </source>
</evidence>
<sequence>MTLVNSTTYLGSMAVYECEQDYWLNGPGLRICSNNAQWSGEKPFCEIISCGQPEIPVGGTVTGYSLEIHSEIHYQCEPGHYLTGESVRICTKEGRWSGNPPNCTFVDCGRVPAVIKGEVIYEDEDTPTFLDSRVHYKCMPNFRLIGNEIRVCLKSGRWSSDSPKCEELEVKLHIDVKEDLLLMVFSVRTCLNNGSWTSSVPECKYIDCGVPPAVERGTFRLLSNETSYGSVVSYECEENWKVDGRVRRHCLENGTWSGDFPKCVEVLCPSLSAELERKYKEEDEKEIEPWNKALLERKEKERKLRIDVDEGSRRVGSFASYRCNKGQKIVGEVTRNCKQHGVWDGSEPKCEWVYCDKPQNIENGRIHSLKDDLIFGSVVEYFCLPKFYLHGSFNRTCTDNGTWSGREPICSLDDRDIGGFDDNSLTETSNLSGGPLDESYAGASYTGIYVGVAVSFFLVLGVALALLYFKANGNSSSSNGHSPPSKPIDPPPYPMVMTYGDLNDPTTGNNIYEHIPDDFESSSYANMSPTSSFNSTPPNSYSNLPIHTYSNTGRELNYPPYINNSSLTTGKPSSDRSSVSRRPRMPPPQPPSVTPSSAGVTVNGVAVNT</sequence>
<reference evidence="10 11" key="1">
    <citation type="journal article" date="2019" name="PLoS Biol.">
        <title>Sex chromosomes control vertical transmission of feminizing Wolbachia symbionts in an isopod.</title>
        <authorList>
            <person name="Becking T."/>
            <person name="Chebbi M.A."/>
            <person name="Giraud I."/>
            <person name="Moumen B."/>
            <person name="Laverre T."/>
            <person name="Caubet Y."/>
            <person name="Peccoud J."/>
            <person name="Gilbert C."/>
            <person name="Cordaux R."/>
        </authorList>
    </citation>
    <scope>NUCLEOTIDE SEQUENCE [LARGE SCALE GENOMIC DNA]</scope>
    <source>
        <strain evidence="10">ANa2</strain>
        <tissue evidence="10">Whole body excluding digestive tract and cuticle</tissue>
    </source>
</reference>
<feature type="disulfide bond" evidence="6">
    <location>
        <begin position="138"/>
        <end position="165"/>
    </location>
</feature>
<feature type="region of interest" description="Disordered" evidence="7">
    <location>
        <begin position="474"/>
        <end position="494"/>
    </location>
</feature>
<keyword evidence="8" id="KW-0812">Transmembrane</keyword>
<keyword evidence="1 6" id="KW-0768">Sushi</keyword>
<feature type="domain" description="Sushi" evidence="9">
    <location>
        <begin position="1"/>
        <end position="47"/>
    </location>
</feature>
<feature type="domain" description="Sushi" evidence="9">
    <location>
        <begin position="106"/>
        <end position="167"/>
    </location>
</feature>
<evidence type="ECO:0000256" key="6">
    <source>
        <dbReference type="PROSITE-ProRule" id="PRU00302"/>
    </source>
</evidence>
<evidence type="ECO:0000313" key="11">
    <source>
        <dbReference type="Proteomes" id="UP000326759"/>
    </source>
</evidence>
<keyword evidence="3" id="KW-0677">Repeat</keyword>
<name>A0A5N5SXI3_9CRUS</name>
<feature type="compositionally biased region" description="Low complexity" evidence="7">
    <location>
        <begin position="474"/>
        <end position="483"/>
    </location>
</feature>
<protein>
    <submittedName>
        <fullName evidence="10">CUB and sushi domain-containing protein 1</fullName>
    </submittedName>
</protein>
<proteinExistence type="predicted"/>
<evidence type="ECO:0000256" key="8">
    <source>
        <dbReference type="SAM" id="Phobius"/>
    </source>
</evidence>
<dbReference type="PANTHER" id="PTHR46393:SF7">
    <property type="entry name" value="COMPLEMENT C2"/>
    <property type="match status" value="1"/>
</dbReference>
<dbReference type="CDD" id="cd00033">
    <property type="entry name" value="CCP"/>
    <property type="match status" value="6"/>
</dbReference>
<feature type="domain" description="Sushi" evidence="9">
    <location>
        <begin position="48"/>
        <end position="105"/>
    </location>
</feature>
<keyword evidence="5" id="KW-0325">Glycoprotein</keyword>
<feature type="compositionally biased region" description="Low complexity" evidence="7">
    <location>
        <begin position="528"/>
        <end position="543"/>
    </location>
</feature>
<feature type="compositionally biased region" description="Pro residues" evidence="7">
    <location>
        <begin position="484"/>
        <end position="494"/>
    </location>
</feature>
<accession>A0A5N5SXI3</accession>
<evidence type="ECO:0000259" key="9">
    <source>
        <dbReference type="PROSITE" id="PS50923"/>
    </source>
</evidence>
<feature type="disulfide bond" evidence="6">
    <location>
        <begin position="18"/>
        <end position="45"/>
    </location>
</feature>
<dbReference type="SUPFAM" id="SSF57535">
    <property type="entry name" value="Complement control module/SCR domain"/>
    <property type="match status" value="7"/>
</dbReference>
<dbReference type="InterPro" id="IPR000436">
    <property type="entry name" value="Sushi_SCR_CCP_dom"/>
</dbReference>
<keyword evidence="8" id="KW-1133">Transmembrane helix</keyword>
<dbReference type="Pfam" id="PF00084">
    <property type="entry name" value="Sushi"/>
    <property type="match status" value="6"/>
</dbReference>
<comment type="caution">
    <text evidence="10">The sequence shown here is derived from an EMBL/GenBank/DDBJ whole genome shotgun (WGS) entry which is preliminary data.</text>
</comment>
<feature type="domain" description="Sushi" evidence="9">
    <location>
        <begin position="266"/>
        <end position="352"/>
    </location>
</feature>
<dbReference type="SMART" id="SM00032">
    <property type="entry name" value="CCP"/>
    <property type="match status" value="6"/>
</dbReference>
<feature type="domain" description="Sushi" evidence="9">
    <location>
        <begin position="206"/>
        <end position="265"/>
    </location>
</feature>